<feature type="transmembrane region" description="Helical" evidence="1">
    <location>
        <begin position="47"/>
        <end position="67"/>
    </location>
</feature>
<dbReference type="EMBL" id="GBRH01200097">
    <property type="protein sequence ID" value="JAD97798.1"/>
    <property type="molecule type" value="Transcribed_RNA"/>
</dbReference>
<keyword evidence="1" id="KW-1133">Transmembrane helix</keyword>
<name>A0A0A9EFK1_ARUDO</name>
<sequence>MYPIAGGPFPIPSSCIGCAAAPSSQCCPKEACLFSSSSAHSNGFIDAFIFFSAYFSAFLLVSNCSILSSITLSMMLSDSTCSSVTLSDPSASWSS</sequence>
<keyword evidence="1" id="KW-0812">Transmembrane</keyword>
<organism evidence="2">
    <name type="scientific">Arundo donax</name>
    <name type="common">Giant reed</name>
    <name type="synonym">Donax arundinaceus</name>
    <dbReference type="NCBI Taxonomy" id="35708"/>
    <lineage>
        <taxon>Eukaryota</taxon>
        <taxon>Viridiplantae</taxon>
        <taxon>Streptophyta</taxon>
        <taxon>Embryophyta</taxon>
        <taxon>Tracheophyta</taxon>
        <taxon>Spermatophyta</taxon>
        <taxon>Magnoliopsida</taxon>
        <taxon>Liliopsida</taxon>
        <taxon>Poales</taxon>
        <taxon>Poaceae</taxon>
        <taxon>PACMAD clade</taxon>
        <taxon>Arundinoideae</taxon>
        <taxon>Arundineae</taxon>
        <taxon>Arundo</taxon>
    </lineage>
</organism>
<accession>A0A0A9EFK1</accession>
<reference evidence="2" key="2">
    <citation type="journal article" date="2015" name="Data Brief">
        <title>Shoot transcriptome of the giant reed, Arundo donax.</title>
        <authorList>
            <person name="Barrero R.A."/>
            <person name="Guerrero F.D."/>
            <person name="Moolhuijzen P."/>
            <person name="Goolsby J.A."/>
            <person name="Tidwell J."/>
            <person name="Bellgard S.E."/>
            <person name="Bellgard M.I."/>
        </authorList>
    </citation>
    <scope>NUCLEOTIDE SEQUENCE</scope>
    <source>
        <tissue evidence="2">Shoot tissue taken approximately 20 cm above the soil surface</tissue>
    </source>
</reference>
<evidence type="ECO:0000313" key="2">
    <source>
        <dbReference type="EMBL" id="JAD97798.1"/>
    </source>
</evidence>
<protein>
    <submittedName>
        <fullName evidence="2">Uncharacterized protein</fullName>
    </submittedName>
</protein>
<keyword evidence="1" id="KW-0472">Membrane</keyword>
<proteinExistence type="predicted"/>
<dbReference type="AlphaFoldDB" id="A0A0A9EFK1"/>
<reference evidence="2" key="1">
    <citation type="submission" date="2014-09" db="EMBL/GenBank/DDBJ databases">
        <authorList>
            <person name="Magalhaes I.L.F."/>
            <person name="Oliveira U."/>
            <person name="Santos F.R."/>
            <person name="Vidigal T.H.D.A."/>
            <person name="Brescovit A.D."/>
            <person name="Santos A.J."/>
        </authorList>
    </citation>
    <scope>NUCLEOTIDE SEQUENCE</scope>
    <source>
        <tissue evidence="2">Shoot tissue taken approximately 20 cm above the soil surface</tissue>
    </source>
</reference>
<evidence type="ECO:0000256" key="1">
    <source>
        <dbReference type="SAM" id="Phobius"/>
    </source>
</evidence>